<organism evidence="2 3">
    <name type="scientific">Glossina brevipalpis</name>
    <dbReference type="NCBI Taxonomy" id="37001"/>
    <lineage>
        <taxon>Eukaryota</taxon>
        <taxon>Metazoa</taxon>
        <taxon>Ecdysozoa</taxon>
        <taxon>Arthropoda</taxon>
        <taxon>Hexapoda</taxon>
        <taxon>Insecta</taxon>
        <taxon>Pterygota</taxon>
        <taxon>Neoptera</taxon>
        <taxon>Endopterygota</taxon>
        <taxon>Diptera</taxon>
        <taxon>Brachycera</taxon>
        <taxon>Muscomorpha</taxon>
        <taxon>Hippoboscoidea</taxon>
        <taxon>Glossinidae</taxon>
        <taxon>Glossina</taxon>
    </lineage>
</organism>
<accession>A0A1A9W024</accession>
<evidence type="ECO:0000313" key="2">
    <source>
        <dbReference type="EnsemblMetazoa" id="GBRI001142-PA"/>
    </source>
</evidence>
<keyword evidence="3" id="KW-1185">Reference proteome</keyword>
<reference evidence="2" key="2">
    <citation type="submission" date="2020-05" db="UniProtKB">
        <authorList>
            <consortium name="EnsemblMetazoa"/>
        </authorList>
    </citation>
    <scope>IDENTIFICATION</scope>
    <source>
        <strain evidence="2">IAEA</strain>
    </source>
</reference>
<protein>
    <submittedName>
        <fullName evidence="2">Uncharacterized protein</fullName>
    </submittedName>
</protein>
<name>A0A1A9W024_9MUSC</name>
<evidence type="ECO:0000256" key="1">
    <source>
        <dbReference type="SAM" id="MobiDB-lite"/>
    </source>
</evidence>
<feature type="region of interest" description="Disordered" evidence="1">
    <location>
        <begin position="100"/>
        <end position="133"/>
    </location>
</feature>
<feature type="compositionally biased region" description="Gly residues" evidence="1">
    <location>
        <begin position="101"/>
        <end position="111"/>
    </location>
</feature>
<dbReference type="AlphaFoldDB" id="A0A1A9W024"/>
<reference evidence="3" key="1">
    <citation type="submission" date="2014-03" db="EMBL/GenBank/DDBJ databases">
        <authorList>
            <person name="Aksoy S."/>
            <person name="Warren W."/>
            <person name="Wilson R.K."/>
        </authorList>
    </citation>
    <scope>NUCLEOTIDE SEQUENCE [LARGE SCALE GENOMIC DNA]</scope>
    <source>
        <strain evidence="3">IAEA</strain>
    </source>
</reference>
<proteinExistence type="predicted"/>
<evidence type="ECO:0000313" key="3">
    <source>
        <dbReference type="Proteomes" id="UP000091820"/>
    </source>
</evidence>
<dbReference type="EnsemblMetazoa" id="GBRI001142-RA">
    <property type="protein sequence ID" value="GBRI001142-PA"/>
    <property type="gene ID" value="GBRI001142"/>
</dbReference>
<dbReference type="VEuPathDB" id="VectorBase:GBRI001142"/>
<dbReference type="Proteomes" id="UP000091820">
    <property type="component" value="Unassembled WGS sequence"/>
</dbReference>
<sequence>MFLILQLLHSLHEDDRQQFFRGSQNLRKGSMALTVSNTASPSLNDFSQQSRSIAATVTQQNSHGSNSGEINEVISMSSLLTSETAANNNDLNTHEYVCNDDGGGGGGGGGDKAIVTTPLLPKSDLKHNNINAK</sequence>